<feature type="region of interest" description="Disordered" evidence="17">
    <location>
        <begin position="1049"/>
        <end position="1144"/>
    </location>
</feature>
<keyword evidence="21" id="KW-1185">Reference proteome</keyword>
<keyword evidence="6" id="KW-0524">Neurogenesis</keyword>
<feature type="compositionally biased region" description="Low complexity" evidence="17">
    <location>
        <begin position="498"/>
        <end position="521"/>
    </location>
</feature>
<dbReference type="VEuPathDB" id="VectorBase:AMEM21_012318"/>
<evidence type="ECO:0000256" key="8">
    <source>
        <dbReference type="ARBA" id="ARBA00023054"/>
    </source>
</evidence>
<reference evidence="20" key="1">
    <citation type="submission" date="2020-05" db="UniProtKB">
        <authorList>
            <consortium name="EnsemblMetazoa"/>
        </authorList>
    </citation>
    <scope>IDENTIFICATION</scope>
    <source>
        <strain evidence="20">MAF</strain>
    </source>
</reference>
<evidence type="ECO:0000256" key="10">
    <source>
        <dbReference type="ARBA" id="ARBA00023212"/>
    </source>
</evidence>
<evidence type="ECO:0000256" key="7">
    <source>
        <dbReference type="ARBA" id="ARBA00023018"/>
    </source>
</evidence>
<evidence type="ECO:0000256" key="5">
    <source>
        <dbReference type="ARBA" id="ARBA00022782"/>
    </source>
</evidence>
<dbReference type="PROSITE" id="PS50105">
    <property type="entry name" value="SAM_DOMAIN"/>
    <property type="match status" value="1"/>
</dbReference>
<dbReference type="Gene3D" id="2.30.42.10">
    <property type="match status" value="1"/>
</dbReference>
<dbReference type="FunFam" id="2.30.42.10:FF:000010">
    <property type="entry name" value="Neurabin-1 isoform 1"/>
    <property type="match status" value="1"/>
</dbReference>
<feature type="compositionally biased region" description="Low complexity" evidence="17">
    <location>
        <begin position="1912"/>
        <end position="1970"/>
    </location>
</feature>
<feature type="compositionally biased region" description="Acidic residues" evidence="17">
    <location>
        <begin position="1084"/>
        <end position="1101"/>
    </location>
</feature>
<dbReference type="GO" id="GO:0014069">
    <property type="term" value="C:postsynaptic density"/>
    <property type="evidence" value="ECO:0007669"/>
    <property type="project" value="TreeGrafter"/>
</dbReference>
<feature type="compositionally biased region" description="Low complexity" evidence="17">
    <location>
        <begin position="415"/>
        <end position="437"/>
    </location>
</feature>
<evidence type="ECO:0000256" key="1">
    <source>
        <dbReference type="ARBA" id="ARBA00004245"/>
    </source>
</evidence>
<feature type="compositionally biased region" description="Polar residues" evidence="17">
    <location>
        <begin position="1056"/>
        <end position="1070"/>
    </location>
</feature>
<feature type="compositionally biased region" description="Polar residues" evidence="17">
    <location>
        <begin position="1009"/>
        <end position="1029"/>
    </location>
</feature>
<keyword evidence="9" id="KW-0009">Actin-binding</keyword>
<dbReference type="FunFam" id="1.10.150.50:FF:000008">
    <property type="entry name" value="Neurabin-1 isoform 1-like protein"/>
    <property type="match status" value="1"/>
</dbReference>
<feature type="compositionally biased region" description="Acidic residues" evidence="17">
    <location>
        <begin position="1596"/>
        <end position="1610"/>
    </location>
</feature>
<feature type="region of interest" description="Disordered" evidence="17">
    <location>
        <begin position="647"/>
        <end position="670"/>
    </location>
</feature>
<feature type="compositionally biased region" description="Low complexity" evidence="17">
    <location>
        <begin position="1747"/>
        <end position="1757"/>
    </location>
</feature>
<feature type="region of interest" description="Disordered" evidence="17">
    <location>
        <begin position="1596"/>
        <end position="1642"/>
    </location>
</feature>
<protein>
    <recommendedName>
        <fullName evidence="12">Neurabin-1</fullName>
    </recommendedName>
    <alternativeName>
        <fullName evidence="14">Neurabin-I</fullName>
    </alternativeName>
    <alternativeName>
        <fullName evidence="13">Neural tissue-specific F-actin-binding protein I</fullName>
    </alternativeName>
    <alternativeName>
        <fullName evidence="15">Protein phosphatase 1 regulatory subunit 9A</fullName>
    </alternativeName>
</protein>
<comment type="subcellular location">
    <subcellularLocation>
        <location evidence="1">Cytoplasm</location>
        <location evidence="1">Cytoskeleton</location>
    </subcellularLocation>
    <subcellularLocation>
        <location evidence="11">Synapse</location>
    </subcellularLocation>
</comment>
<dbReference type="Pfam" id="PF17817">
    <property type="entry name" value="PDZ_5"/>
    <property type="match status" value="1"/>
</dbReference>
<feature type="compositionally biased region" description="Basic and acidic residues" evidence="17">
    <location>
        <begin position="450"/>
        <end position="460"/>
    </location>
</feature>
<dbReference type="GO" id="GO:0031175">
    <property type="term" value="P:neuron projection development"/>
    <property type="evidence" value="ECO:0007669"/>
    <property type="project" value="TreeGrafter"/>
</dbReference>
<dbReference type="Pfam" id="PF00595">
    <property type="entry name" value="PDZ"/>
    <property type="match status" value="1"/>
</dbReference>
<feature type="coiled-coil region" evidence="16">
    <location>
        <begin position="1525"/>
        <end position="1559"/>
    </location>
</feature>
<keyword evidence="4" id="KW-0597">Phosphoprotein</keyword>
<feature type="compositionally biased region" description="Pro residues" evidence="17">
    <location>
        <begin position="323"/>
        <end position="342"/>
    </location>
</feature>
<name>A0A182UQ23_ANOME</name>
<dbReference type="GO" id="GO:0007015">
    <property type="term" value="P:actin filament organization"/>
    <property type="evidence" value="ECO:0007669"/>
    <property type="project" value="TreeGrafter"/>
</dbReference>
<feature type="coiled-coil region" evidence="16">
    <location>
        <begin position="1441"/>
        <end position="1499"/>
    </location>
</feature>
<dbReference type="InterPro" id="IPR043446">
    <property type="entry name" value="Neurabin-like"/>
</dbReference>
<dbReference type="PANTHER" id="PTHR16154:SF6">
    <property type="entry name" value="SPINOPHILIN, ISOFORM J"/>
    <property type="match status" value="1"/>
</dbReference>
<feature type="region of interest" description="Disordered" evidence="17">
    <location>
        <begin position="1658"/>
        <end position="1759"/>
    </location>
</feature>
<feature type="region of interest" description="Disordered" evidence="17">
    <location>
        <begin position="136"/>
        <end position="246"/>
    </location>
</feature>
<feature type="compositionally biased region" description="Low complexity" evidence="17">
    <location>
        <begin position="1115"/>
        <end position="1126"/>
    </location>
</feature>
<dbReference type="CDD" id="cd09512">
    <property type="entry name" value="SAM_Neurabin-like"/>
    <property type="match status" value="1"/>
</dbReference>
<dbReference type="SMART" id="SM00228">
    <property type="entry name" value="PDZ"/>
    <property type="match status" value="1"/>
</dbReference>
<evidence type="ECO:0000256" key="4">
    <source>
        <dbReference type="ARBA" id="ARBA00022553"/>
    </source>
</evidence>
<dbReference type="PANTHER" id="PTHR16154">
    <property type="entry name" value="NEURABIN"/>
    <property type="match status" value="1"/>
</dbReference>
<evidence type="ECO:0000256" key="14">
    <source>
        <dbReference type="ARBA" id="ARBA00077125"/>
    </source>
</evidence>
<feature type="domain" description="SAM" evidence="18">
    <location>
        <begin position="1987"/>
        <end position="2052"/>
    </location>
</feature>
<keyword evidence="8 16" id="KW-0175">Coiled coil</keyword>
<evidence type="ECO:0000256" key="16">
    <source>
        <dbReference type="SAM" id="Coils"/>
    </source>
</evidence>
<feature type="compositionally biased region" description="Basic and acidic residues" evidence="17">
    <location>
        <begin position="522"/>
        <end position="579"/>
    </location>
</feature>
<feature type="compositionally biased region" description="Pro residues" evidence="17">
    <location>
        <begin position="388"/>
        <end position="398"/>
    </location>
</feature>
<dbReference type="GO" id="GO:0019722">
    <property type="term" value="P:calcium-mediated signaling"/>
    <property type="evidence" value="ECO:0007669"/>
    <property type="project" value="TreeGrafter"/>
</dbReference>
<evidence type="ECO:0000256" key="9">
    <source>
        <dbReference type="ARBA" id="ARBA00023203"/>
    </source>
</evidence>
<keyword evidence="2" id="KW-0217">Developmental protein</keyword>
<dbReference type="VEuPathDB" id="VectorBase:AMEM001682"/>
<feature type="region of interest" description="Disordered" evidence="17">
    <location>
        <begin position="815"/>
        <end position="1029"/>
    </location>
</feature>
<feature type="region of interest" description="Disordered" evidence="17">
    <location>
        <begin position="90"/>
        <end position="114"/>
    </location>
</feature>
<feature type="compositionally biased region" description="Low complexity" evidence="17">
    <location>
        <begin position="101"/>
        <end position="114"/>
    </location>
</feature>
<sequence>CVCVFVCQCEVLPLEIPLEPRGHCTGANETELKGEEAVAADLFPVRISTLTMDKSTATAAHPSAATAAAGPKVSQIANLFQRKPVELAQDVQTRSGDRPAADSATAATHSPTATVVRTESHAARFNNARALFEKLGEGRVNRPPPFSIKMSHSSSREDNLSDIGSGPDRSPSPKRKQLQQQPPPPTAISNGIGKLDSNRILNQSRLKSEKPEKPEKPERKFNSRELIEKQKNWTSHFSKTRTTKGSDFNRCDIIRTVPGTGIIAGAGAAAATAATAAPPVNSAPTTNGNYSAIPNGSAKEPLPPPPFAAERNGHGVHHRLPSPSEPPPSPPKRQTPPPPPPEKGPRTANLRQNSFPSPTKTPPAVPPHATDPSSLSPTKLSPEKLKPPPRQAEPPPAVTAPHANLPPVAPVRSSTTVLTTVHHQQQQQQQQQLVEQQVPPPPPEKAIRKKSLEGNLDERLPAVPAPPTGNGGFKYPELGPLARRQSSEKDTGSGGLTSPAHAISSSPSPGASASSGPSSPIHTEDEKQENESTEKLMKAGSSIERDDSSRAEDSPPAHEAKPVEELNGKSSRTDDEHSGEQQQQPPQQQGGVTRRTKVSSICFDVPAAGLGNRPPSIISSSTTTDEGGFNEPSPEIKAKLKPAYEFDLPLPASPPRKVPIGEDRSPVGSPAEAKLTYADLGYRVRPDGTECDEIYGEVDVYRSAKQPAVGVPLARSQPSGAAASSGVPNGGHAAAQLAEPQVVAGPATLANGRSGTTERVVYASILPSSLGDNGSTTTMATDSELAFMDGERDEAKILDFDELSEMGEKGYHSAQILLDPTRTTLSQPADDDYSTKTLPEPPSLASLRPPPIPEGPPLDLQDTLKFADASDNEQDSLLPDEMTADEAERLLSSRQRPLLSDEQAREVEQILLNNQAKAEAEEPPAVRVVAGPRQQVPSVPEPAAKPQQLPQKQAPPTTTTAAVPSTAPTADEPDWLKDVLEAPKNATSSSSTVGSSMRDKPPPPPPPTSASRNNSTTSHPEDTSIGNNTTCDLLNQTILLDSSSILADSYVDTGDSIPSVTTTTSDSINLSKLEESAAETTGALEDEGEATQEEEGQEEEQQQQQQQVASGRCVAAPRQQQQPQAPVEGSVSEADVSADDESNNSAAGFYIPEYPPVRCKEVYVNPDGVHFFEDGNFWMEVPGLIEAERELDDDDLRGYVKKTTKVKFSCNPMQVFSTFSVNDYDRRNEDVDPVAASAEYELEKRVEKMDVFPVELMKGPEGLGLSIIGMGVGADAGLEKLGIFVKTITDNGAAARDGRIQVNDQIIEVDGKSLVGVTQAYAASVLRNTSGLVRFQIGRERDPENSEVAQLIRQSLQADREKEERVKRQLEDYIRRNAEISEDSTLPVSANSSVSEGPVSPTTNAAESLFETEAARSSDVESLRRILQENLKTIALHEGDILNLKQQLIKYQQTCNEAELLNERVKQTERELANIKKEANNYQNMLQQSQAQYLVLEKKYSRVKKILRDYQHRERDMIQFQEYYLQHLQEKDTEYNALVKKLKDRVISLEQELQETQRKAGFPVILPYDSASLKLTPQMSRRQPPKPVFQKLETDLSDTEFSDLSPDGEGEDGKTATVERKVPATTKDDDLDVAVPQHELLDNSLNKGKSDLVARGGLAKRNLPGKRSHSNSGSDCALDESDDEEGQLTRTATGTEGSHEYSGLYSTPQIVNRKVATLKGEDSGLPVYAQVNKERSSGGGHADHHQQQQQQQQQQQHTTIPNIYRAAVGSDNGKLNSSYGSDLNASSYDSDLGSSTDKLKDSGLSSDSWMYPSRRPKGLKGITPPLLAEQLKERLAEREGRRGSGGGLIDDGSSRDSSDDYSEINQQQRHISPAASLSQNLLVEIKKAVNEAQPKVKNILPQNLSPPGGNGPWQQQQQQQGGQSTSGGTTAGSSQGPPSPSSVSSGSTSPGAYSPSRTLDLSGSTSSFSSDRIRDTHQWKNGPVEEWSNEQVCQWLLGIGLDHHIPAFMQHSVEGGALLQLDKPDFKILNVGGDDKKLLKRNIKELRRLNEKERKQNEKERREREKLFKKQEKKAEKEQKKRYQK</sequence>
<evidence type="ECO:0000256" key="3">
    <source>
        <dbReference type="ARBA" id="ARBA00022490"/>
    </source>
</evidence>
<feature type="compositionally biased region" description="Acidic residues" evidence="17">
    <location>
        <begin position="1677"/>
        <end position="1686"/>
    </location>
</feature>
<evidence type="ECO:0000256" key="2">
    <source>
        <dbReference type="ARBA" id="ARBA00022473"/>
    </source>
</evidence>
<feature type="region of interest" description="Disordered" evidence="17">
    <location>
        <begin position="278"/>
        <end position="634"/>
    </location>
</feature>
<feature type="region of interest" description="Disordered" evidence="17">
    <location>
        <begin position="2050"/>
        <end position="2085"/>
    </location>
</feature>
<feature type="compositionally biased region" description="Low complexity" evidence="17">
    <location>
        <begin position="987"/>
        <end position="996"/>
    </location>
</feature>
<feature type="region of interest" description="Disordered" evidence="17">
    <location>
        <begin position="1786"/>
        <end position="1872"/>
    </location>
</feature>
<dbReference type="STRING" id="30066.A0A182UQ23"/>
<dbReference type="Gene3D" id="1.10.150.50">
    <property type="entry name" value="Transcription Factor, Ets-1"/>
    <property type="match status" value="1"/>
</dbReference>
<dbReference type="Proteomes" id="UP000075903">
    <property type="component" value="Unassembled WGS sequence"/>
</dbReference>
<feature type="domain" description="PDZ" evidence="19">
    <location>
        <begin position="1253"/>
        <end position="1341"/>
    </location>
</feature>
<dbReference type="SMART" id="SM00454">
    <property type="entry name" value="SAM"/>
    <property type="match status" value="1"/>
</dbReference>
<evidence type="ECO:0000256" key="13">
    <source>
        <dbReference type="ARBA" id="ARBA00076637"/>
    </source>
</evidence>
<feature type="region of interest" description="Disordered" evidence="17">
    <location>
        <begin position="713"/>
        <end position="732"/>
    </location>
</feature>
<evidence type="ECO:0000256" key="12">
    <source>
        <dbReference type="ARBA" id="ARBA00067399"/>
    </source>
</evidence>
<accession>A0A182UQ23</accession>
<dbReference type="GO" id="GO:0015629">
    <property type="term" value="C:actin cytoskeleton"/>
    <property type="evidence" value="ECO:0007669"/>
    <property type="project" value="TreeGrafter"/>
</dbReference>
<feature type="compositionally biased region" description="Basic and acidic residues" evidence="17">
    <location>
        <begin position="1830"/>
        <end position="1842"/>
    </location>
</feature>
<feature type="region of interest" description="Disordered" evidence="17">
    <location>
        <begin position="1896"/>
        <end position="1972"/>
    </location>
</feature>
<evidence type="ECO:0000256" key="17">
    <source>
        <dbReference type="SAM" id="MobiDB-lite"/>
    </source>
</evidence>
<dbReference type="Pfam" id="PF00536">
    <property type="entry name" value="SAM_1"/>
    <property type="match status" value="1"/>
</dbReference>
<feature type="compositionally biased region" description="Basic and acidic residues" evidence="17">
    <location>
        <begin position="1611"/>
        <end position="1628"/>
    </location>
</feature>
<dbReference type="InterPro" id="IPR040645">
    <property type="entry name" value="Neurabin-1/2_PDZ"/>
</dbReference>
<feature type="compositionally biased region" description="Polar residues" evidence="17">
    <location>
        <begin position="1863"/>
        <end position="1872"/>
    </location>
</feature>
<feature type="compositionally biased region" description="Basic and acidic residues" evidence="17">
    <location>
        <begin position="1732"/>
        <end position="1746"/>
    </location>
</feature>
<keyword evidence="7" id="KW-0770">Synapse</keyword>
<feature type="compositionally biased region" description="Low complexity" evidence="17">
    <location>
        <begin position="942"/>
        <end position="970"/>
    </location>
</feature>
<dbReference type="GO" id="GO:0030425">
    <property type="term" value="C:dendrite"/>
    <property type="evidence" value="ECO:0007669"/>
    <property type="project" value="TreeGrafter"/>
</dbReference>
<feature type="compositionally biased region" description="Low complexity" evidence="17">
    <location>
        <begin position="278"/>
        <end position="287"/>
    </location>
</feature>
<evidence type="ECO:0000313" key="21">
    <source>
        <dbReference type="Proteomes" id="UP000075903"/>
    </source>
</evidence>
<feature type="region of interest" description="Disordered" evidence="17">
    <location>
        <begin position="1384"/>
        <end position="1403"/>
    </location>
</feature>
<evidence type="ECO:0000256" key="15">
    <source>
        <dbReference type="ARBA" id="ARBA00082439"/>
    </source>
</evidence>
<evidence type="ECO:0000259" key="19">
    <source>
        <dbReference type="PROSITE" id="PS50106"/>
    </source>
</evidence>
<evidence type="ECO:0000256" key="6">
    <source>
        <dbReference type="ARBA" id="ARBA00022902"/>
    </source>
</evidence>
<evidence type="ECO:0000313" key="20">
    <source>
        <dbReference type="EnsemblMetazoa" id="AMEM001682-PA"/>
    </source>
</evidence>
<dbReference type="PROSITE" id="PS50106">
    <property type="entry name" value="PDZ"/>
    <property type="match status" value="1"/>
</dbReference>
<dbReference type="CDD" id="cd06790">
    <property type="entry name" value="PDZ_neurabin-like"/>
    <property type="match status" value="1"/>
</dbReference>
<dbReference type="InterPro" id="IPR013761">
    <property type="entry name" value="SAM/pointed_sf"/>
</dbReference>
<dbReference type="SUPFAM" id="SSF47769">
    <property type="entry name" value="SAM/Pointed domain"/>
    <property type="match status" value="1"/>
</dbReference>
<evidence type="ECO:0000259" key="18">
    <source>
        <dbReference type="PROSITE" id="PS50105"/>
    </source>
</evidence>
<dbReference type="InterPro" id="IPR036034">
    <property type="entry name" value="PDZ_sf"/>
</dbReference>
<feature type="compositionally biased region" description="Basic and acidic residues" evidence="17">
    <location>
        <begin position="206"/>
        <end position="231"/>
    </location>
</feature>
<organism evidence="20 21">
    <name type="scientific">Anopheles merus</name>
    <name type="common">Mosquito</name>
    <dbReference type="NCBI Taxonomy" id="30066"/>
    <lineage>
        <taxon>Eukaryota</taxon>
        <taxon>Metazoa</taxon>
        <taxon>Ecdysozoa</taxon>
        <taxon>Arthropoda</taxon>
        <taxon>Hexapoda</taxon>
        <taxon>Insecta</taxon>
        <taxon>Pterygota</taxon>
        <taxon>Neoptera</taxon>
        <taxon>Endopterygota</taxon>
        <taxon>Diptera</taxon>
        <taxon>Nematocera</taxon>
        <taxon>Culicoidea</taxon>
        <taxon>Culicidae</taxon>
        <taxon>Anophelinae</taxon>
        <taxon>Anopheles</taxon>
    </lineage>
</organism>
<keyword evidence="3" id="KW-0963">Cytoplasm</keyword>
<dbReference type="EnsemblMetazoa" id="AMEM001682-RA">
    <property type="protein sequence ID" value="AMEM001682-PA"/>
    <property type="gene ID" value="AMEM001682"/>
</dbReference>
<evidence type="ECO:0000256" key="11">
    <source>
        <dbReference type="ARBA" id="ARBA00034103"/>
    </source>
</evidence>
<keyword evidence="5" id="KW-0221">Differentiation</keyword>
<dbReference type="InterPro" id="IPR001660">
    <property type="entry name" value="SAM"/>
</dbReference>
<dbReference type="GO" id="GO:0005737">
    <property type="term" value="C:cytoplasm"/>
    <property type="evidence" value="ECO:0007669"/>
    <property type="project" value="TreeGrafter"/>
</dbReference>
<dbReference type="GO" id="GO:0051015">
    <property type="term" value="F:actin filament binding"/>
    <property type="evidence" value="ECO:0007669"/>
    <property type="project" value="TreeGrafter"/>
</dbReference>
<keyword evidence="10" id="KW-0206">Cytoskeleton</keyword>
<dbReference type="SUPFAM" id="SSF50156">
    <property type="entry name" value="PDZ domain-like"/>
    <property type="match status" value="1"/>
</dbReference>
<dbReference type="InterPro" id="IPR001478">
    <property type="entry name" value="PDZ"/>
</dbReference>
<feature type="coiled-coil region" evidence="16">
    <location>
        <begin position="1353"/>
        <end position="1383"/>
    </location>
</feature>
<proteinExistence type="predicted"/>